<dbReference type="GO" id="GO:0005634">
    <property type="term" value="C:nucleus"/>
    <property type="evidence" value="ECO:0007669"/>
    <property type="project" value="TreeGrafter"/>
</dbReference>
<accession>A0A7S1ZQ60</accession>
<dbReference type="GO" id="GO:0005096">
    <property type="term" value="F:GTPase activator activity"/>
    <property type="evidence" value="ECO:0007669"/>
    <property type="project" value="UniProtKB-KW"/>
</dbReference>
<feature type="coiled-coil region" evidence="4">
    <location>
        <begin position="566"/>
        <end position="597"/>
    </location>
</feature>
<dbReference type="AlphaFoldDB" id="A0A7S1ZQ60"/>
<protein>
    <submittedName>
        <fullName evidence="6">Uncharacterized protein</fullName>
    </submittedName>
</protein>
<evidence type="ECO:0000256" key="4">
    <source>
        <dbReference type="SAM" id="Coils"/>
    </source>
</evidence>
<dbReference type="EMBL" id="HBGN01028882">
    <property type="protein sequence ID" value="CAD9344989.1"/>
    <property type="molecule type" value="Transcribed_RNA"/>
</dbReference>
<keyword evidence="1" id="KW-0343">GTPase activation</keyword>
<dbReference type="GO" id="GO:0031267">
    <property type="term" value="F:small GTPase binding"/>
    <property type="evidence" value="ECO:0007669"/>
    <property type="project" value="TreeGrafter"/>
</dbReference>
<dbReference type="GO" id="GO:0006913">
    <property type="term" value="P:nucleocytoplasmic transport"/>
    <property type="evidence" value="ECO:0007669"/>
    <property type="project" value="TreeGrafter"/>
</dbReference>
<dbReference type="PANTHER" id="PTHR24113">
    <property type="entry name" value="RAN GTPASE-ACTIVATING PROTEIN 1"/>
    <property type="match status" value="1"/>
</dbReference>
<dbReference type="GO" id="GO:0048471">
    <property type="term" value="C:perinuclear region of cytoplasm"/>
    <property type="evidence" value="ECO:0007669"/>
    <property type="project" value="TreeGrafter"/>
</dbReference>
<dbReference type="GO" id="GO:0005829">
    <property type="term" value="C:cytosol"/>
    <property type="evidence" value="ECO:0007669"/>
    <property type="project" value="TreeGrafter"/>
</dbReference>
<dbReference type="SMART" id="SM00368">
    <property type="entry name" value="LRR_RI"/>
    <property type="match status" value="5"/>
</dbReference>
<dbReference type="InterPro" id="IPR027038">
    <property type="entry name" value="RanGap"/>
</dbReference>
<evidence type="ECO:0000256" key="5">
    <source>
        <dbReference type="SAM" id="MobiDB-lite"/>
    </source>
</evidence>
<organism evidence="6">
    <name type="scientific">Ditylum brightwellii</name>
    <dbReference type="NCBI Taxonomy" id="49249"/>
    <lineage>
        <taxon>Eukaryota</taxon>
        <taxon>Sar</taxon>
        <taxon>Stramenopiles</taxon>
        <taxon>Ochrophyta</taxon>
        <taxon>Bacillariophyta</taxon>
        <taxon>Mediophyceae</taxon>
        <taxon>Lithodesmiophycidae</taxon>
        <taxon>Lithodesmiales</taxon>
        <taxon>Lithodesmiaceae</taxon>
        <taxon>Ditylum</taxon>
    </lineage>
</organism>
<feature type="region of interest" description="Disordered" evidence="5">
    <location>
        <begin position="605"/>
        <end position="653"/>
    </location>
</feature>
<keyword evidence="4" id="KW-0175">Coiled coil</keyword>
<reference evidence="6" key="1">
    <citation type="submission" date="2021-01" db="EMBL/GenBank/DDBJ databases">
        <authorList>
            <person name="Corre E."/>
            <person name="Pelletier E."/>
            <person name="Niang G."/>
            <person name="Scheremetjew M."/>
            <person name="Finn R."/>
            <person name="Kale V."/>
            <person name="Holt S."/>
            <person name="Cochrane G."/>
            <person name="Meng A."/>
            <person name="Brown T."/>
            <person name="Cohen L."/>
        </authorList>
    </citation>
    <scope>NUCLEOTIDE SEQUENCE</scope>
    <source>
        <strain evidence="6">Pop2</strain>
    </source>
</reference>
<feature type="compositionally biased region" description="Acidic residues" evidence="5">
    <location>
        <begin position="609"/>
        <end position="625"/>
    </location>
</feature>
<dbReference type="Pfam" id="PF13516">
    <property type="entry name" value="LRR_6"/>
    <property type="match status" value="4"/>
</dbReference>
<keyword evidence="3" id="KW-0677">Repeat</keyword>
<feature type="region of interest" description="Disordered" evidence="5">
    <location>
        <begin position="239"/>
        <end position="261"/>
    </location>
</feature>
<evidence type="ECO:0000313" key="6">
    <source>
        <dbReference type="EMBL" id="CAD9344989.1"/>
    </source>
</evidence>
<dbReference type="Gene3D" id="3.80.10.10">
    <property type="entry name" value="Ribonuclease Inhibitor"/>
    <property type="match status" value="2"/>
</dbReference>
<evidence type="ECO:0000256" key="1">
    <source>
        <dbReference type="ARBA" id="ARBA00022468"/>
    </source>
</evidence>
<keyword evidence="2" id="KW-0433">Leucine-rich repeat</keyword>
<evidence type="ECO:0000256" key="2">
    <source>
        <dbReference type="ARBA" id="ARBA00022614"/>
    </source>
</evidence>
<evidence type="ECO:0000256" key="3">
    <source>
        <dbReference type="ARBA" id="ARBA00022737"/>
    </source>
</evidence>
<dbReference type="InterPro" id="IPR001611">
    <property type="entry name" value="Leu-rich_rpt"/>
</dbReference>
<proteinExistence type="predicted"/>
<name>A0A7S1ZQ60_9STRA</name>
<dbReference type="PANTHER" id="PTHR24113:SF12">
    <property type="entry name" value="RAN GTPASE-ACTIVATING PROTEIN 1"/>
    <property type="match status" value="1"/>
</dbReference>
<dbReference type="SUPFAM" id="SSF52047">
    <property type="entry name" value="RNI-like"/>
    <property type="match status" value="1"/>
</dbReference>
<gene>
    <name evidence="6" type="ORF">DBRI1063_LOCUS18618</name>
</gene>
<dbReference type="InterPro" id="IPR032675">
    <property type="entry name" value="LRR_dom_sf"/>
</dbReference>
<sequence>MYVSYLDIGLNDFSGGGSGSSSSIEQKRAFGKSLRRLIEGEVIIEDTTTEEKNNDDSKKKKDDTLQSSYCICPRILRMDSCCLGPTACRSIGKGLLNRSKQISAAAAAASTRKNMPFIGKQLSILHLSGNEHIGDAGAAAMAAALRTAILHPRSTYDDNNPYGGDDGSTIKKTTTLLFPVLEHLNLSACNVGDAGVEALALAIRDNKGCLLGLDLSGNKIGDDGVMALAEALIDASVSSKHNNKGKKGDKNDTTTGAETAETPVTKNTLIVKEMENLDLSGNHGVGNDGATAIASAFEKGKIKDLVLRSCSVQADGAAAFGKAIISLAEMIRKSSDDNEEAEDIGAEYLVPTYNIDLSGNLFGTVRIEKKKKGFNKHAEKLLKSKASAKVASQMNFLGRKIQSGLKDAGLDVSPFMEGFAPSAESDDDEEELMRMAGGIAETEDDARAGAARSSAPRCGARSFADPIVDFDLDGKKDKGDQKKRKILIRCRVGMRRCSLDAGAADALAAAVLHARDYWRVDLTFDTSMNSAMIGEDSMAALSGAWEMLDSDGYGCWRRDAAREILLKEMAERHLDVLKQLAQARKRAMEAAEAAAARAHAEAAFGSAWETDDEDRGEYDSYDEFGDAPIGGEWDYGDDNDHYDDQYGNFEEDY</sequence>